<accession>A0AAV1E285</accession>
<name>A0AAV1E285_OLDCO</name>
<proteinExistence type="predicted"/>
<protein>
    <submittedName>
        <fullName evidence="1">OLC1v1014998C1</fullName>
    </submittedName>
</protein>
<reference evidence="1" key="1">
    <citation type="submission" date="2023-03" db="EMBL/GenBank/DDBJ databases">
        <authorList>
            <person name="Julca I."/>
        </authorList>
    </citation>
    <scope>NUCLEOTIDE SEQUENCE</scope>
</reference>
<dbReference type="AlphaFoldDB" id="A0AAV1E285"/>
<sequence length="65" mass="7010">MKMFVSEKVLSRDNLKYNAAAGSYEVVTCPGSIQGKGEGFYVVNQYGSSVMSFAKDDEATGPYEG</sequence>
<organism evidence="1 2">
    <name type="scientific">Oldenlandia corymbosa var. corymbosa</name>
    <dbReference type="NCBI Taxonomy" id="529605"/>
    <lineage>
        <taxon>Eukaryota</taxon>
        <taxon>Viridiplantae</taxon>
        <taxon>Streptophyta</taxon>
        <taxon>Embryophyta</taxon>
        <taxon>Tracheophyta</taxon>
        <taxon>Spermatophyta</taxon>
        <taxon>Magnoliopsida</taxon>
        <taxon>eudicotyledons</taxon>
        <taxon>Gunneridae</taxon>
        <taxon>Pentapetalae</taxon>
        <taxon>asterids</taxon>
        <taxon>lamiids</taxon>
        <taxon>Gentianales</taxon>
        <taxon>Rubiaceae</taxon>
        <taxon>Rubioideae</taxon>
        <taxon>Spermacoceae</taxon>
        <taxon>Hedyotis-Oldenlandia complex</taxon>
        <taxon>Oldenlandia</taxon>
    </lineage>
</organism>
<gene>
    <name evidence="1" type="ORF">OLC1_LOCUS21105</name>
</gene>
<evidence type="ECO:0000313" key="1">
    <source>
        <dbReference type="EMBL" id="CAI9114306.1"/>
    </source>
</evidence>
<dbReference type="EMBL" id="OX459124">
    <property type="protein sequence ID" value="CAI9114306.1"/>
    <property type="molecule type" value="Genomic_DNA"/>
</dbReference>
<dbReference type="Proteomes" id="UP001161247">
    <property type="component" value="Chromosome 7"/>
</dbReference>
<keyword evidence="2" id="KW-1185">Reference proteome</keyword>
<evidence type="ECO:0000313" key="2">
    <source>
        <dbReference type="Proteomes" id="UP001161247"/>
    </source>
</evidence>